<name>A0A378JRU1_9GAMM</name>
<protein>
    <submittedName>
        <fullName evidence="1">Uncharacterized protein</fullName>
    </submittedName>
</protein>
<gene>
    <name evidence="1" type="ORF">NCTC13316_00940</name>
</gene>
<dbReference type="RefSeq" id="WP_115330530.1">
    <property type="nucleotide sequence ID" value="NZ_CAAAHP010000007.1"/>
</dbReference>
<evidence type="ECO:0000313" key="1">
    <source>
        <dbReference type="EMBL" id="STX50852.1"/>
    </source>
</evidence>
<dbReference type="AlphaFoldDB" id="A0A378JRU1"/>
<keyword evidence="2" id="KW-1185">Reference proteome</keyword>
<dbReference type="EMBL" id="UGOD01000001">
    <property type="protein sequence ID" value="STX50852.1"/>
    <property type="molecule type" value="Genomic_DNA"/>
</dbReference>
<reference evidence="1 2" key="1">
    <citation type="submission" date="2018-06" db="EMBL/GenBank/DDBJ databases">
        <authorList>
            <consortium name="Pathogen Informatics"/>
            <person name="Doyle S."/>
        </authorList>
    </citation>
    <scope>NUCLEOTIDE SEQUENCE [LARGE SCALE GENOMIC DNA]</scope>
    <source>
        <strain evidence="1 2">NCTC13316</strain>
    </source>
</reference>
<organism evidence="1 2">
    <name type="scientific">Legionella busanensis</name>
    <dbReference type="NCBI Taxonomy" id="190655"/>
    <lineage>
        <taxon>Bacteria</taxon>
        <taxon>Pseudomonadati</taxon>
        <taxon>Pseudomonadota</taxon>
        <taxon>Gammaproteobacteria</taxon>
        <taxon>Legionellales</taxon>
        <taxon>Legionellaceae</taxon>
        <taxon>Legionella</taxon>
    </lineage>
</organism>
<accession>A0A378JRU1</accession>
<dbReference type="Proteomes" id="UP000254794">
    <property type="component" value="Unassembled WGS sequence"/>
</dbReference>
<proteinExistence type="predicted"/>
<dbReference type="OrthoDB" id="10017378at2"/>
<sequence>MYATGFLPWWKAALKTILALDPKDITPDLLKRKIVLPQANQPITLNELFTRLLNYIVFNQADVNCSSLPWLVSEQVNFLSPDNIFFEILQNNEISRLKHREVLAGHFSKEFFRIILDNSKGLSDNIGLIHSFDHTIQFGLKKDGK</sequence>
<evidence type="ECO:0000313" key="2">
    <source>
        <dbReference type="Proteomes" id="UP000254794"/>
    </source>
</evidence>